<dbReference type="PANTHER" id="PTHR42850">
    <property type="entry name" value="METALLOPHOSPHOESTERASE"/>
    <property type="match status" value="1"/>
</dbReference>
<proteinExistence type="predicted"/>
<evidence type="ECO:0000313" key="3">
    <source>
        <dbReference type="Proteomes" id="UP000548632"/>
    </source>
</evidence>
<dbReference type="PRINTS" id="PR00114">
    <property type="entry name" value="STPHPHTASE"/>
</dbReference>
<dbReference type="RefSeq" id="WP_182584830.1">
    <property type="nucleotide sequence ID" value="NZ_JABVCQ010000041.1"/>
</dbReference>
<dbReference type="InterPro" id="IPR006186">
    <property type="entry name" value="Ser/Thr-sp_prot-phosphatase"/>
</dbReference>
<sequence length="321" mass="36664">MQYDIIGDLHGHADHLIALLTKMGYRETQGAWRHPERQALFVGDFIDRGPQQIKTVMIVRRMVEAGSAQAIMGNHELNAIAWFLPDPDQPNDFLRSHHSPQYGETNRRQHAAFLAEVEHNPALHQEIIDWFLSLPLWLELPELRLVHACWHPPFIEFFKPLLIDGRYLSPELMVAASREPNDLADKDDPQPSVFKAVEALTKGIETPLPAGHDFIDKDQITRRRVRLRWWDAAADTYQTAAMLDSSIRAQLPALPIPPHQRLPYQAHQPLFIGHYWLTGEPTPLSNQVACVDYSIAKHGKLCAYRWQGEKILTSEGYCCVA</sequence>
<dbReference type="GO" id="GO:0016791">
    <property type="term" value="F:phosphatase activity"/>
    <property type="evidence" value="ECO:0007669"/>
    <property type="project" value="TreeGrafter"/>
</dbReference>
<organism evidence="2 3">
    <name type="scientific">Thiospirillum jenense</name>
    <dbReference type="NCBI Taxonomy" id="1653858"/>
    <lineage>
        <taxon>Bacteria</taxon>
        <taxon>Pseudomonadati</taxon>
        <taxon>Pseudomonadota</taxon>
        <taxon>Gammaproteobacteria</taxon>
        <taxon>Chromatiales</taxon>
        <taxon>Chromatiaceae</taxon>
        <taxon>Thiospirillum</taxon>
    </lineage>
</organism>
<dbReference type="SUPFAM" id="SSF56300">
    <property type="entry name" value="Metallo-dependent phosphatases"/>
    <property type="match status" value="1"/>
</dbReference>
<keyword evidence="3" id="KW-1185">Reference proteome</keyword>
<accession>A0A839HEA1</accession>
<evidence type="ECO:0000313" key="2">
    <source>
        <dbReference type="EMBL" id="MBB1127203.1"/>
    </source>
</evidence>
<dbReference type="PANTHER" id="PTHR42850:SF7">
    <property type="entry name" value="BIS(5'-NUCLEOSYL)-TETRAPHOSPHATASE PRPE [ASYMMETRICAL]"/>
    <property type="match status" value="1"/>
</dbReference>
<dbReference type="EMBL" id="JABVCQ010000041">
    <property type="protein sequence ID" value="MBB1127203.1"/>
    <property type="molecule type" value="Genomic_DNA"/>
</dbReference>
<comment type="caution">
    <text evidence="2">The sequence shown here is derived from an EMBL/GenBank/DDBJ whole genome shotgun (WGS) entry which is preliminary data.</text>
</comment>
<reference evidence="2 3" key="1">
    <citation type="journal article" date="2020" name="Arch. Microbiol.">
        <title>The genome sequence of the giant phototrophic gammaproteobacterium Thiospirillum jenense gives insight into its physiological properties and phylogenetic relationships.</title>
        <authorList>
            <person name="Imhoff J.F."/>
            <person name="Meyer T.E."/>
            <person name="Kyndt J.A."/>
        </authorList>
    </citation>
    <scope>NUCLEOTIDE SEQUENCE [LARGE SCALE GENOMIC DNA]</scope>
    <source>
        <strain evidence="2 3">DSM 216</strain>
    </source>
</reference>
<dbReference type="GO" id="GO:0005737">
    <property type="term" value="C:cytoplasm"/>
    <property type="evidence" value="ECO:0007669"/>
    <property type="project" value="TreeGrafter"/>
</dbReference>
<dbReference type="Pfam" id="PF00149">
    <property type="entry name" value="Metallophos"/>
    <property type="match status" value="1"/>
</dbReference>
<dbReference type="AlphaFoldDB" id="A0A839HEA1"/>
<evidence type="ECO:0000259" key="1">
    <source>
        <dbReference type="Pfam" id="PF00149"/>
    </source>
</evidence>
<gene>
    <name evidence="2" type="ORF">HUK38_13355</name>
</gene>
<dbReference type="Proteomes" id="UP000548632">
    <property type="component" value="Unassembled WGS sequence"/>
</dbReference>
<dbReference type="InterPro" id="IPR050126">
    <property type="entry name" value="Ap4A_hydrolase"/>
</dbReference>
<dbReference type="InterPro" id="IPR004843">
    <property type="entry name" value="Calcineurin-like_PHP"/>
</dbReference>
<protein>
    <submittedName>
        <fullName evidence="2">Metallophosphoesterase</fullName>
    </submittedName>
</protein>
<dbReference type="InterPro" id="IPR029052">
    <property type="entry name" value="Metallo-depent_PP-like"/>
</dbReference>
<name>A0A839HEA1_9GAMM</name>
<feature type="domain" description="Calcineurin-like phosphoesterase" evidence="1">
    <location>
        <begin position="4"/>
        <end position="137"/>
    </location>
</feature>
<dbReference type="Gene3D" id="3.60.21.10">
    <property type="match status" value="1"/>
</dbReference>